<name>A0A9W8HTX8_9FUNG</name>
<dbReference type="GO" id="GO:0044550">
    <property type="term" value="P:secondary metabolite biosynthetic process"/>
    <property type="evidence" value="ECO:0007669"/>
    <property type="project" value="UniProtKB-ARBA"/>
</dbReference>
<dbReference type="InterPro" id="IPR050121">
    <property type="entry name" value="Cytochrome_P450_monoxygenase"/>
</dbReference>
<organism evidence="8 9">
    <name type="scientific">Coemansia guatemalensis</name>
    <dbReference type="NCBI Taxonomy" id="2761395"/>
    <lineage>
        <taxon>Eukaryota</taxon>
        <taxon>Fungi</taxon>
        <taxon>Fungi incertae sedis</taxon>
        <taxon>Zoopagomycota</taxon>
        <taxon>Kickxellomycotina</taxon>
        <taxon>Kickxellomycetes</taxon>
        <taxon>Kickxellales</taxon>
        <taxon>Kickxellaceae</taxon>
        <taxon>Coemansia</taxon>
    </lineage>
</organism>
<comment type="cofactor">
    <cofactor evidence="1 5">
        <name>heme</name>
        <dbReference type="ChEBI" id="CHEBI:30413"/>
    </cofactor>
</comment>
<evidence type="ECO:0000256" key="2">
    <source>
        <dbReference type="ARBA" id="ARBA00022723"/>
    </source>
</evidence>
<feature type="transmembrane region" description="Helical" evidence="7">
    <location>
        <begin position="20"/>
        <end position="38"/>
    </location>
</feature>
<keyword evidence="9" id="KW-1185">Reference proteome</keyword>
<keyword evidence="5 6" id="KW-0349">Heme</keyword>
<evidence type="ECO:0000256" key="4">
    <source>
        <dbReference type="ARBA" id="ARBA00023004"/>
    </source>
</evidence>
<keyword evidence="2 5" id="KW-0479">Metal-binding</keyword>
<dbReference type="OrthoDB" id="2789670at2759"/>
<keyword evidence="4 5" id="KW-0408">Iron</keyword>
<evidence type="ECO:0000313" key="8">
    <source>
        <dbReference type="EMBL" id="KAJ2802347.1"/>
    </source>
</evidence>
<gene>
    <name evidence="8" type="ORF">H4R20_003316</name>
</gene>
<comment type="caution">
    <text evidence="8">The sequence shown here is derived from an EMBL/GenBank/DDBJ whole genome shotgun (WGS) entry which is preliminary data.</text>
</comment>
<dbReference type="EMBL" id="JANBUO010000675">
    <property type="protein sequence ID" value="KAJ2802347.1"/>
    <property type="molecule type" value="Genomic_DNA"/>
</dbReference>
<dbReference type="GO" id="GO:0005506">
    <property type="term" value="F:iron ion binding"/>
    <property type="evidence" value="ECO:0007669"/>
    <property type="project" value="InterPro"/>
</dbReference>
<feature type="binding site" description="axial binding residue" evidence="5">
    <location>
        <position position="460"/>
    </location>
    <ligand>
        <name>heme</name>
        <dbReference type="ChEBI" id="CHEBI:30413"/>
    </ligand>
    <ligandPart>
        <name>Fe</name>
        <dbReference type="ChEBI" id="CHEBI:18248"/>
    </ligandPart>
</feature>
<dbReference type="GO" id="GO:0020037">
    <property type="term" value="F:heme binding"/>
    <property type="evidence" value="ECO:0007669"/>
    <property type="project" value="InterPro"/>
</dbReference>
<dbReference type="GO" id="GO:0016705">
    <property type="term" value="F:oxidoreductase activity, acting on paired donors, with incorporation or reduction of molecular oxygen"/>
    <property type="evidence" value="ECO:0007669"/>
    <property type="project" value="InterPro"/>
</dbReference>
<dbReference type="SUPFAM" id="SSF48264">
    <property type="entry name" value="Cytochrome P450"/>
    <property type="match status" value="1"/>
</dbReference>
<keyword evidence="3 6" id="KW-0560">Oxidoreductase</keyword>
<protein>
    <recommendedName>
        <fullName evidence="10">Cytochrome P450 monooxygenase</fullName>
    </recommendedName>
</protein>
<keyword evidence="6" id="KW-0503">Monooxygenase</keyword>
<dbReference type="InterPro" id="IPR001128">
    <property type="entry name" value="Cyt_P450"/>
</dbReference>
<proteinExistence type="inferred from homology"/>
<reference evidence="8" key="1">
    <citation type="submission" date="2022-07" db="EMBL/GenBank/DDBJ databases">
        <title>Phylogenomic reconstructions and comparative analyses of Kickxellomycotina fungi.</title>
        <authorList>
            <person name="Reynolds N.K."/>
            <person name="Stajich J.E."/>
            <person name="Barry K."/>
            <person name="Grigoriev I.V."/>
            <person name="Crous P."/>
            <person name="Smith M.E."/>
        </authorList>
    </citation>
    <scope>NUCLEOTIDE SEQUENCE</scope>
    <source>
        <strain evidence="8">NRRL 1565</strain>
    </source>
</reference>
<sequence>MYALVSFLLDNISKVFCNTYVVLIAALGVLVIIAYRVWNALFISPLREIPGPLIPRMFAQHLEIATLSSQMAFLGLYGGQKYGDIYVCQPKSVVITDPADIRAILSTPSFVKSEYYRILRFTGLTSTICTTDRAEMSKKRRMIGPYFSTSYLNKMEPIVLEHGVHAVIQRWDKQLQGESHIRVNYCEVFALCTLNIISRLVYGQEVSALDPKLSNTHKWMAKSTTYISARALLRLLPKPIFKLVTMPWEHLYDRIAGHVQSSIDTRKRLLLQLAKDGKGAEKPADMLQALLDCEDPESKVHFSREQIHSESLLLLIGGIDPTAFTMTWTVHLLLLYPECYRKAVQEVRSAFPSNGVDDKPITYAEAKAKLLYLEACILESMRLAPVPSMMIPRVVPEGGTTIKGYYLPPGTTIFANMLGSHLSPDYWKEPHRFYPDRFLDPANSRASHNVFVFGYGNRICMGKHLAWMNMHTILANILRRYDFALPEDYTRRGPTVIDPKTGFPKLMDASYFISRKPKQDADCWVTVSKAK</sequence>
<keyword evidence="7" id="KW-1133">Transmembrane helix</keyword>
<accession>A0A9W8HTX8</accession>
<evidence type="ECO:0000256" key="7">
    <source>
        <dbReference type="SAM" id="Phobius"/>
    </source>
</evidence>
<dbReference type="GO" id="GO:0004497">
    <property type="term" value="F:monooxygenase activity"/>
    <property type="evidence" value="ECO:0007669"/>
    <property type="project" value="UniProtKB-KW"/>
</dbReference>
<dbReference type="AlphaFoldDB" id="A0A9W8HTX8"/>
<dbReference type="InterPro" id="IPR036396">
    <property type="entry name" value="Cyt_P450_sf"/>
</dbReference>
<dbReference type="InterPro" id="IPR017972">
    <property type="entry name" value="Cyt_P450_CS"/>
</dbReference>
<dbReference type="PRINTS" id="PR00463">
    <property type="entry name" value="EP450I"/>
</dbReference>
<dbReference type="InterPro" id="IPR002401">
    <property type="entry name" value="Cyt_P450_E_grp-I"/>
</dbReference>
<evidence type="ECO:0000256" key="3">
    <source>
        <dbReference type="ARBA" id="ARBA00023002"/>
    </source>
</evidence>
<dbReference type="Gene3D" id="1.10.630.10">
    <property type="entry name" value="Cytochrome P450"/>
    <property type="match status" value="1"/>
</dbReference>
<evidence type="ECO:0000256" key="1">
    <source>
        <dbReference type="ARBA" id="ARBA00001971"/>
    </source>
</evidence>
<dbReference type="Proteomes" id="UP001140094">
    <property type="component" value="Unassembled WGS sequence"/>
</dbReference>
<dbReference type="PANTHER" id="PTHR24305:SF235">
    <property type="entry name" value="CYTOCHROME P450 MONOOXYGENASE APDB-RELATED"/>
    <property type="match status" value="1"/>
</dbReference>
<dbReference type="PROSITE" id="PS00086">
    <property type="entry name" value="CYTOCHROME_P450"/>
    <property type="match status" value="1"/>
</dbReference>
<evidence type="ECO:0000256" key="6">
    <source>
        <dbReference type="RuleBase" id="RU000461"/>
    </source>
</evidence>
<evidence type="ECO:0008006" key="10">
    <source>
        <dbReference type="Google" id="ProtNLM"/>
    </source>
</evidence>
<dbReference type="Pfam" id="PF00067">
    <property type="entry name" value="p450"/>
    <property type="match status" value="1"/>
</dbReference>
<keyword evidence="7" id="KW-0812">Transmembrane</keyword>
<evidence type="ECO:0000313" key="9">
    <source>
        <dbReference type="Proteomes" id="UP001140094"/>
    </source>
</evidence>
<dbReference type="PRINTS" id="PR00385">
    <property type="entry name" value="P450"/>
</dbReference>
<comment type="similarity">
    <text evidence="6">Belongs to the cytochrome P450 family.</text>
</comment>
<keyword evidence="7" id="KW-0472">Membrane</keyword>
<evidence type="ECO:0000256" key="5">
    <source>
        <dbReference type="PIRSR" id="PIRSR602401-1"/>
    </source>
</evidence>
<dbReference type="PANTHER" id="PTHR24305">
    <property type="entry name" value="CYTOCHROME P450"/>
    <property type="match status" value="1"/>
</dbReference>